<accession>A0A8R1UZ04</accession>
<dbReference type="AlphaFoldDB" id="A0A2A6C0Y7"/>
<gene>
    <name evidence="1" type="primary">WBGene00280458</name>
</gene>
<evidence type="ECO:0000313" key="2">
    <source>
        <dbReference type="Proteomes" id="UP000005239"/>
    </source>
</evidence>
<protein>
    <submittedName>
        <fullName evidence="1">Uncharacterized protein</fullName>
    </submittedName>
</protein>
<accession>A0A2A6C0Y7</accession>
<organism evidence="1 2">
    <name type="scientific">Pristionchus pacificus</name>
    <name type="common">Parasitic nematode worm</name>
    <dbReference type="NCBI Taxonomy" id="54126"/>
    <lineage>
        <taxon>Eukaryota</taxon>
        <taxon>Metazoa</taxon>
        <taxon>Ecdysozoa</taxon>
        <taxon>Nematoda</taxon>
        <taxon>Chromadorea</taxon>
        <taxon>Rhabditida</taxon>
        <taxon>Rhabditina</taxon>
        <taxon>Diplogasteromorpha</taxon>
        <taxon>Diplogasteroidea</taxon>
        <taxon>Neodiplogasteridae</taxon>
        <taxon>Pristionchus</taxon>
    </lineage>
</organism>
<reference evidence="2" key="1">
    <citation type="journal article" date="2008" name="Nat. Genet.">
        <title>The Pristionchus pacificus genome provides a unique perspective on nematode lifestyle and parasitism.</title>
        <authorList>
            <person name="Dieterich C."/>
            <person name="Clifton S.W."/>
            <person name="Schuster L.N."/>
            <person name="Chinwalla A."/>
            <person name="Delehaunty K."/>
            <person name="Dinkelacker I."/>
            <person name="Fulton L."/>
            <person name="Fulton R."/>
            <person name="Godfrey J."/>
            <person name="Minx P."/>
            <person name="Mitreva M."/>
            <person name="Roeseler W."/>
            <person name="Tian H."/>
            <person name="Witte H."/>
            <person name="Yang S.P."/>
            <person name="Wilson R.K."/>
            <person name="Sommer R.J."/>
        </authorList>
    </citation>
    <scope>NUCLEOTIDE SEQUENCE [LARGE SCALE GENOMIC DNA]</scope>
    <source>
        <strain evidence="2">PS312</strain>
    </source>
</reference>
<name>A0A2A6C0Y7_PRIPA</name>
<reference evidence="1" key="2">
    <citation type="submission" date="2022-06" db="UniProtKB">
        <authorList>
            <consortium name="EnsemblMetazoa"/>
        </authorList>
    </citation>
    <scope>IDENTIFICATION</scope>
    <source>
        <strain evidence="1">PS312</strain>
    </source>
</reference>
<sequence>MRLPTICLPIFIMFLVCSSHPALGSSDIDEAQKFFGQVFNAEKYGTKDELFDLLFDKWSHFFPQLIPHELNETFKKSFVARANGNTSVPWIPKIVEDAVVIRLKAILDVVGEEARHALEQIDVELSRTPKGKWAIEVDRIQQVFEHVHAPVQESLVLWFPVLGQLNELKAQAIVADRLYMGIHIICRDLRGFRLVGL</sequence>
<evidence type="ECO:0000313" key="1">
    <source>
        <dbReference type="EnsemblMetazoa" id="PPA42089.1"/>
    </source>
</evidence>
<proteinExistence type="predicted"/>
<dbReference type="Proteomes" id="UP000005239">
    <property type="component" value="Unassembled WGS sequence"/>
</dbReference>
<dbReference type="EnsemblMetazoa" id="PPA42089.1">
    <property type="protein sequence ID" value="PPA42089.1"/>
    <property type="gene ID" value="WBGene00280458"/>
</dbReference>
<keyword evidence="2" id="KW-1185">Reference proteome</keyword>